<evidence type="ECO:0000313" key="3">
    <source>
        <dbReference type="EMBL" id="TXL68465.1"/>
    </source>
</evidence>
<dbReference type="NCBIfam" id="NF006181">
    <property type="entry name" value="PRK08314.1"/>
    <property type="match status" value="1"/>
</dbReference>
<dbReference type="InterPro" id="IPR042099">
    <property type="entry name" value="ANL_N_sf"/>
</dbReference>
<dbReference type="Pfam" id="PF13193">
    <property type="entry name" value="AMP-binding_C"/>
    <property type="match status" value="1"/>
</dbReference>
<accession>A0A5C8P5F5</accession>
<dbReference type="GO" id="GO:0016878">
    <property type="term" value="F:acid-thiol ligase activity"/>
    <property type="evidence" value="ECO:0007669"/>
    <property type="project" value="UniProtKB-ARBA"/>
</dbReference>
<dbReference type="InterPro" id="IPR045851">
    <property type="entry name" value="AMP-bd_C_sf"/>
</dbReference>
<proteinExistence type="predicted"/>
<dbReference type="SUPFAM" id="SSF56801">
    <property type="entry name" value="Acetyl-CoA synthetase-like"/>
    <property type="match status" value="1"/>
</dbReference>
<feature type="domain" description="AMP-dependent synthetase/ligase" evidence="1">
    <location>
        <begin position="33"/>
        <end position="414"/>
    </location>
</feature>
<dbReference type="AlphaFoldDB" id="A0A5C8P5F5"/>
<dbReference type="PROSITE" id="PS00455">
    <property type="entry name" value="AMP_BINDING"/>
    <property type="match status" value="1"/>
</dbReference>
<dbReference type="InterPro" id="IPR050237">
    <property type="entry name" value="ATP-dep_AMP-bd_enzyme"/>
</dbReference>
<dbReference type="Gene3D" id="3.40.50.12780">
    <property type="entry name" value="N-terminal domain of ligase-like"/>
    <property type="match status" value="1"/>
</dbReference>
<sequence length="561" mass="61295">MPALTLHHRFWPPGRPFSLDYPQRSLYENLSLSARRKPGHPMLVFYDGSISYGEGLAQVDALAGWLQRECGVRRGDRVLLYMQNSPQWVLAYYAILRADAMVVPVNPMLLDDEVAHLAADSGARVAIAAEDLAAHLGRAGLAHLVLVRYADCIGHPSAPRTPASLLADPVDIASLGQRLTGVRIARWADALAAGIAPGPHLAGPDDLAVLPYSSGTTGKPKGCVHTHRTVMATAVMHAHWADWGEAPVILATLPLFHVTGMQGNMNCPILLGATMVVLQRWDREAAAALIESMKITSWSCITTMAIDLLSMPGIERHDLSSLRRIGGGGASMPEAVGARLKALTGLEYIEGYGLSETIAPTHINPPQRPKRQCGGVPIFDVDSRIIDPDTLAERGPNESGEIAIHAPQVFLGYWNDPEATRAAFVEIEGKRFFRTGDIGHYDDEGYFFITDRLKRMINASGFKVWPAEIEAMMYAHPDIREACVIAARDERRGETVKAVVVLKPESRGRVGADDIVAWCRERMAAYKAPRVVEIVDALPRSATGKIMWRELQDKALRAARA</sequence>
<name>A0A5C8P5F5_9BURK</name>
<evidence type="ECO:0000313" key="4">
    <source>
        <dbReference type="Proteomes" id="UP000321548"/>
    </source>
</evidence>
<reference evidence="3 4" key="1">
    <citation type="submission" date="2019-06" db="EMBL/GenBank/DDBJ databases">
        <title>Quisquiliibacterium sp. nov., isolated from a maize field.</title>
        <authorList>
            <person name="Lin S.-Y."/>
            <person name="Tsai C.-F."/>
            <person name="Young C.-C."/>
        </authorList>
    </citation>
    <scope>NUCLEOTIDE SEQUENCE [LARGE SCALE GENOMIC DNA]</scope>
    <source>
        <strain evidence="3 4">CC-CFT501</strain>
    </source>
</reference>
<keyword evidence="4" id="KW-1185">Reference proteome</keyword>
<feature type="domain" description="AMP-binding enzyme C-terminal" evidence="2">
    <location>
        <begin position="468"/>
        <end position="545"/>
    </location>
</feature>
<dbReference type="Proteomes" id="UP000321548">
    <property type="component" value="Unassembled WGS sequence"/>
</dbReference>
<comment type="caution">
    <text evidence="3">The sequence shown here is derived from an EMBL/GenBank/DDBJ whole genome shotgun (WGS) entry which is preliminary data.</text>
</comment>
<dbReference type="PANTHER" id="PTHR43767:SF1">
    <property type="entry name" value="NONRIBOSOMAL PEPTIDE SYNTHASE PES1 (EUROFUNG)-RELATED"/>
    <property type="match status" value="1"/>
</dbReference>
<dbReference type="OrthoDB" id="9766486at2"/>
<evidence type="ECO:0000259" key="1">
    <source>
        <dbReference type="Pfam" id="PF00501"/>
    </source>
</evidence>
<dbReference type="Pfam" id="PF00501">
    <property type="entry name" value="AMP-binding"/>
    <property type="match status" value="1"/>
</dbReference>
<gene>
    <name evidence="3" type="ORF">FHP08_01925</name>
</gene>
<dbReference type="EMBL" id="VDUY01000001">
    <property type="protein sequence ID" value="TXL68465.1"/>
    <property type="molecule type" value="Genomic_DNA"/>
</dbReference>
<organism evidence="3 4">
    <name type="scientific">Zeimonas arvi</name>
    <dbReference type="NCBI Taxonomy" id="2498847"/>
    <lineage>
        <taxon>Bacteria</taxon>
        <taxon>Pseudomonadati</taxon>
        <taxon>Pseudomonadota</taxon>
        <taxon>Betaproteobacteria</taxon>
        <taxon>Burkholderiales</taxon>
        <taxon>Burkholderiaceae</taxon>
        <taxon>Zeimonas</taxon>
    </lineage>
</organism>
<dbReference type="InterPro" id="IPR020845">
    <property type="entry name" value="AMP-binding_CS"/>
</dbReference>
<dbReference type="PANTHER" id="PTHR43767">
    <property type="entry name" value="LONG-CHAIN-FATTY-ACID--COA LIGASE"/>
    <property type="match status" value="1"/>
</dbReference>
<dbReference type="InterPro" id="IPR000873">
    <property type="entry name" value="AMP-dep_synth/lig_dom"/>
</dbReference>
<dbReference type="RefSeq" id="WP_147702606.1">
    <property type="nucleotide sequence ID" value="NZ_VDUY01000001.1"/>
</dbReference>
<evidence type="ECO:0000259" key="2">
    <source>
        <dbReference type="Pfam" id="PF13193"/>
    </source>
</evidence>
<dbReference type="InterPro" id="IPR025110">
    <property type="entry name" value="AMP-bd_C"/>
</dbReference>
<dbReference type="Gene3D" id="3.30.300.30">
    <property type="match status" value="1"/>
</dbReference>
<protein>
    <submittedName>
        <fullName evidence="3">AMP-binding protein</fullName>
    </submittedName>
</protein>